<feature type="region of interest" description="Disordered" evidence="1">
    <location>
        <begin position="150"/>
        <end position="185"/>
    </location>
</feature>
<gene>
    <name evidence="2" type="ORF">GCM10010393_55410</name>
</gene>
<evidence type="ECO:0000313" key="2">
    <source>
        <dbReference type="EMBL" id="GAA2515147.1"/>
    </source>
</evidence>
<feature type="region of interest" description="Disordered" evidence="1">
    <location>
        <begin position="81"/>
        <end position="101"/>
    </location>
</feature>
<feature type="region of interest" description="Disordered" evidence="1">
    <location>
        <begin position="216"/>
        <end position="235"/>
    </location>
</feature>
<evidence type="ECO:0000313" key="3">
    <source>
        <dbReference type="Proteomes" id="UP001499942"/>
    </source>
</evidence>
<dbReference type="EMBL" id="BAAASR010000040">
    <property type="protein sequence ID" value="GAA2515147.1"/>
    <property type="molecule type" value="Genomic_DNA"/>
</dbReference>
<comment type="caution">
    <text evidence="2">The sequence shown here is derived from an EMBL/GenBank/DDBJ whole genome shotgun (WGS) entry which is preliminary data.</text>
</comment>
<sequence>MTAAAVVPVTVPRLVRGAVARRAPAVVLFLGGLLALGFLLGGQAHAADRPPAAPVVRLDEVVHVDDLDHEKPRVAAERLPAARDAGPTATGSRPTVAVREAEEAAVPVARTVTGPAKGTVREVVTGPAKGTVREVVTGPAADTVREVVGGLPETAGGLPETAGGLPETAGALPETAGGLPGVTGALPEVPSAPPVLPALPIAPAAPLPVPLPGLGAPLAPPTGAPGGPGAAQDGATVPEAAGRDVAAPQGATAARDLAAQPRTRATALQPAAPDTMGARTAPYRAADTRIAPPSPPSAPGPCGGAVRQSATGDGGTPRPGDQHAVASPADAHRAPARNTVRPATAAPIQDRPHTILEFPG</sequence>
<evidence type="ECO:0008006" key="4">
    <source>
        <dbReference type="Google" id="ProtNLM"/>
    </source>
</evidence>
<keyword evidence="3" id="KW-1185">Reference proteome</keyword>
<dbReference type="Proteomes" id="UP001499942">
    <property type="component" value="Unassembled WGS sequence"/>
</dbReference>
<organism evidence="2 3">
    <name type="scientific">Streptomyces gobitricini</name>
    <dbReference type="NCBI Taxonomy" id="68211"/>
    <lineage>
        <taxon>Bacteria</taxon>
        <taxon>Bacillati</taxon>
        <taxon>Actinomycetota</taxon>
        <taxon>Actinomycetes</taxon>
        <taxon>Kitasatosporales</taxon>
        <taxon>Streptomycetaceae</taxon>
        <taxon>Streptomyces</taxon>
    </lineage>
</organism>
<evidence type="ECO:0000256" key="1">
    <source>
        <dbReference type="SAM" id="MobiDB-lite"/>
    </source>
</evidence>
<name>A0ABN3N692_9ACTN</name>
<dbReference type="RefSeq" id="WP_344366251.1">
    <property type="nucleotide sequence ID" value="NZ_BAAASR010000040.1"/>
</dbReference>
<proteinExistence type="predicted"/>
<reference evidence="2 3" key="1">
    <citation type="journal article" date="2019" name="Int. J. Syst. Evol. Microbiol.">
        <title>The Global Catalogue of Microorganisms (GCM) 10K type strain sequencing project: providing services to taxonomists for standard genome sequencing and annotation.</title>
        <authorList>
            <consortium name="The Broad Institute Genomics Platform"/>
            <consortium name="The Broad Institute Genome Sequencing Center for Infectious Disease"/>
            <person name="Wu L."/>
            <person name="Ma J."/>
        </authorList>
    </citation>
    <scope>NUCLEOTIDE SEQUENCE [LARGE SCALE GENOMIC DNA]</scope>
    <source>
        <strain evidence="2 3">JCM 5062</strain>
    </source>
</reference>
<feature type="region of interest" description="Disordered" evidence="1">
    <location>
        <begin position="243"/>
        <end position="360"/>
    </location>
</feature>
<protein>
    <recommendedName>
        <fullName evidence="4">Secreted protein</fullName>
    </recommendedName>
</protein>
<accession>A0ABN3N692</accession>